<dbReference type="Proteomes" id="UP000018144">
    <property type="component" value="Unassembled WGS sequence"/>
</dbReference>
<feature type="region of interest" description="Disordered" evidence="1">
    <location>
        <begin position="161"/>
        <end position="220"/>
    </location>
</feature>
<dbReference type="EMBL" id="HF935474">
    <property type="protein sequence ID" value="CCX09538.1"/>
    <property type="molecule type" value="Genomic_DNA"/>
</dbReference>
<organism evidence="3 4">
    <name type="scientific">Pyronema omphalodes (strain CBS 100304)</name>
    <name type="common">Pyronema confluens</name>
    <dbReference type="NCBI Taxonomy" id="1076935"/>
    <lineage>
        <taxon>Eukaryota</taxon>
        <taxon>Fungi</taxon>
        <taxon>Dikarya</taxon>
        <taxon>Ascomycota</taxon>
        <taxon>Pezizomycotina</taxon>
        <taxon>Pezizomycetes</taxon>
        <taxon>Pezizales</taxon>
        <taxon>Pyronemataceae</taxon>
        <taxon>Pyronema</taxon>
    </lineage>
</organism>
<sequence length="220" mass="24738">MKTTTLTLLALAASAIAAPLARRYEYSPSSAPSHPQHWEEMETFPSSGNPNHPSKRAHHEEIEQFPASGRPEKRNHHEEIEEFPASGRPEKRHQYQQAQPQNWHQQEEIEKFPSGDGKPNTADDRKVKRNTGHTETFGEAESRAGRSQKRQACLLLCDDNGRPLEFHRPATSLDAPVHRPEQVARPASNPAASESEQDFRTAVEPQEGDPVGTNTFEEQQ</sequence>
<accession>U4LE90</accession>
<evidence type="ECO:0000313" key="3">
    <source>
        <dbReference type="EMBL" id="CCX09538.1"/>
    </source>
</evidence>
<keyword evidence="2" id="KW-0732">Signal</keyword>
<protein>
    <submittedName>
        <fullName evidence="3">Uncharacterized protein</fullName>
    </submittedName>
</protein>
<dbReference type="AlphaFoldDB" id="U4LE90"/>
<feature type="region of interest" description="Disordered" evidence="1">
    <location>
        <begin position="25"/>
        <end position="149"/>
    </location>
</feature>
<proteinExistence type="predicted"/>
<evidence type="ECO:0000256" key="1">
    <source>
        <dbReference type="SAM" id="MobiDB-lite"/>
    </source>
</evidence>
<feature type="signal peptide" evidence="2">
    <location>
        <begin position="1"/>
        <end position="17"/>
    </location>
</feature>
<feature type="chain" id="PRO_5004651377" evidence="2">
    <location>
        <begin position="18"/>
        <end position="220"/>
    </location>
</feature>
<gene>
    <name evidence="3" type="ORF">PCON_09131</name>
</gene>
<evidence type="ECO:0000256" key="2">
    <source>
        <dbReference type="SAM" id="SignalP"/>
    </source>
</evidence>
<dbReference type="OrthoDB" id="10392708at2759"/>
<feature type="compositionally biased region" description="Polar residues" evidence="1">
    <location>
        <begin position="95"/>
        <end position="104"/>
    </location>
</feature>
<keyword evidence="4" id="KW-1185">Reference proteome</keyword>
<name>U4LE90_PYROM</name>
<evidence type="ECO:0000313" key="4">
    <source>
        <dbReference type="Proteomes" id="UP000018144"/>
    </source>
</evidence>
<reference evidence="3 4" key="1">
    <citation type="journal article" date="2013" name="PLoS Genet.">
        <title>The genome and development-dependent transcriptomes of Pyronema confluens: a window into fungal evolution.</title>
        <authorList>
            <person name="Traeger S."/>
            <person name="Altegoer F."/>
            <person name="Freitag M."/>
            <person name="Gabaldon T."/>
            <person name="Kempken F."/>
            <person name="Kumar A."/>
            <person name="Marcet-Houben M."/>
            <person name="Poggeler S."/>
            <person name="Stajich J.E."/>
            <person name="Nowrousian M."/>
        </authorList>
    </citation>
    <scope>NUCLEOTIDE SEQUENCE [LARGE SCALE GENOMIC DNA]</scope>
    <source>
        <strain evidence="4">CBS 100304</strain>
        <tissue evidence="3">Vegetative mycelium</tissue>
    </source>
</reference>
<feature type="compositionally biased region" description="Basic and acidic residues" evidence="1">
    <location>
        <begin position="70"/>
        <end position="79"/>
    </location>
</feature>